<dbReference type="AlphaFoldDB" id="A0A9W4N2J7"/>
<comment type="caution">
    <text evidence="2">The sequence shown here is derived from an EMBL/GenBank/DDBJ whole genome shotgun (WGS) entry which is preliminary data.</text>
</comment>
<feature type="compositionally biased region" description="Pro residues" evidence="1">
    <location>
        <begin position="395"/>
        <end position="407"/>
    </location>
</feature>
<evidence type="ECO:0000313" key="2">
    <source>
        <dbReference type="EMBL" id="CAG8230998.1"/>
    </source>
</evidence>
<dbReference type="OrthoDB" id="35799at2759"/>
<gene>
    <name evidence="2" type="ORF">PSALAMII_LOCUS279</name>
</gene>
<dbReference type="EMBL" id="CAJVPD010000011">
    <property type="protein sequence ID" value="CAG8230998.1"/>
    <property type="molecule type" value="Genomic_DNA"/>
</dbReference>
<name>A0A9W4N2J7_9EURO</name>
<feature type="region of interest" description="Disordered" evidence="1">
    <location>
        <begin position="1"/>
        <end position="21"/>
    </location>
</feature>
<feature type="region of interest" description="Disordered" evidence="1">
    <location>
        <begin position="389"/>
        <end position="461"/>
    </location>
</feature>
<evidence type="ECO:0000313" key="3">
    <source>
        <dbReference type="Proteomes" id="UP001152592"/>
    </source>
</evidence>
<reference evidence="2" key="1">
    <citation type="submission" date="2021-07" db="EMBL/GenBank/DDBJ databases">
        <authorList>
            <person name="Branca A.L. A."/>
        </authorList>
    </citation>
    <scope>NUCLEOTIDE SEQUENCE</scope>
</reference>
<evidence type="ECO:0000256" key="1">
    <source>
        <dbReference type="SAM" id="MobiDB-lite"/>
    </source>
</evidence>
<proteinExistence type="predicted"/>
<feature type="compositionally biased region" description="Basic residues" evidence="1">
    <location>
        <begin position="441"/>
        <end position="461"/>
    </location>
</feature>
<organism evidence="2 3">
    <name type="scientific">Penicillium salamii</name>
    <dbReference type="NCBI Taxonomy" id="1612424"/>
    <lineage>
        <taxon>Eukaryota</taxon>
        <taxon>Fungi</taxon>
        <taxon>Dikarya</taxon>
        <taxon>Ascomycota</taxon>
        <taxon>Pezizomycotina</taxon>
        <taxon>Eurotiomycetes</taxon>
        <taxon>Eurotiomycetidae</taxon>
        <taxon>Eurotiales</taxon>
        <taxon>Aspergillaceae</taxon>
        <taxon>Penicillium</taxon>
    </lineage>
</organism>
<feature type="compositionally biased region" description="Basic residues" evidence="1">
    <location>
        <begin position="68"/>
        <end position="82"/>
    </location>
</feature>
<accession>A0A9W4N2J7</accession>
<protein>
    <submittedName>
        <fullName evidence="2">Uncharacterized protein</fullName>
    </submittedName>
</protein>
<sequence>MSLYFPESYDGKQKQSLSSHGTAEMGNLMLARPKVVRGQIPLKPADFAKHLSYNMLYHSAGLGPTHAPRARPPRQQRWKNPNKKPITEWANAPKGWNPSEPDLDDRDIDAQIERCYERIKDNILPDLFQKRLDRYLGYRAARQKIEDAAPKGHDFEVAQRLHHLSGIQNMLQTEGDPDGQLPNVRALLKAFRAGELKVERGMVTYWSNGVRLNEPTKFNRELHERMLRENDSTHSFWVEGFDIYLTTDSEPEDLESVKLTVIHDTGADLMGIPEDQYKELEKMPKKPTVYGYSMMQAAGGMTFYSKVVEVELIMPVPFLNDTWMCPWIKCPAAVVQNQEGSSVPGMALSGPFPRFQFYTATCPDGLGLLYLCSYKDDLTAVIPDLPHGYQTEIPPTGPLQPPSPGGGPPRYIAPASSPGAGSKQPQVVLSLAGKSATQPSKRGRGRGRSRGRGRGRATGRG</sequence>
<feature type="region of interest" description="Disordered" evidence="1">
    <location>
        <begin position="65"/>
        <end position="103"/>
    </location>
</feature>
<dbReference type="Proteomes" id="UP001152592">
    <property type="component" value="Unassembled WGS sequence"/>
</dbReference>